<dbReference type="AlphaFoldDB" id="A0AAJ4RBN6"/>
<keyword evidence="5" id="KW-1185">Reference proteome</keyword>
<dbReference type="EMBL" id="RJVK01000004">
    <property type="protein sequence ID" value="ROR39069.1"/>
    <property type="molecule type" value="Genomic_DNA"/>
</dbReference>
<dbReference type="Proteomes" id="UP000298805">
    <property type="component" value="Chromosome"/>
</dbReference>
<gene>
    <name evidence="2" type="ORF">C6V80_09120</name>
    <name evidence="3" type="ORF">EDC58_1562</name>
</gene>
<reference evidence="2" key="3">
    <citation type="submission" date="2019-06" db="EMBL/GenBank/DDBJ databases">
        <title>A comparative analysis of the Nautiliaceae.</title>
        <authorList>
            <person name="Grosche A."/>
            <person name="Smedile F."/>
            <person name="Vetriani C."/>
        </authorList>
    </citation>
    <scope>NUCLEOTIDE SEQUENCE</scope>
    <source>
        <strain evidence="2">TB6</strain>
    </source>
</reference>
<dbReference type="EMBL" id="CP027432">
    <property type="protein sequence ID" value="QCI29110.1"/>
    <property type="molecule type" value="Genomic_DNA"/>
</dbReference>
<name>A0AAJ4RBN6_9BACT</name>
<reference evidence="5" key="1">
    <citation type="submission" date="2018-03" db="EMBL/GenBank/DDBJ databases">
        <title>A comparative analysis of the Nautiliaceae.</title>
        <authorList>
            <person name="Grosche A."/>
            <person name="Smedile F."/>
            <person name="Vetriani C."/>
        </authorList>
    </citation>
    <scope>NUCLEOTIDE SEQUENCE [LARGE SCALE GENOMIC DNA]</scope>
    <source>
        <strain evidence="5">TB6</strain>
    </source>
</reference>
<evidence type="ECO:0000313" key="2">
    <source>
        <dbReference type="EMBL" id="QCI29110.1"/>
    </source>
</evidence>
<sequence length="80" mass="9344">MNETICHIDRTAKNIDIALRFLGEKTDRLSELLKIFDEKCEMKDEVIAFDEVVNDINELYELLNNLSEELKEQILSLEGK</sequence>
<dbReference type="Proteomes" id="UP000272781">
    <property type="component" value="Unassembled WGS sequence"/>
</dbReference>
<dbReference type="RefSeq" id="WP_123352950.1">
    <property type="nucleotide sequence ID" value="NZ_CP027432.2"/>
</dbReference>
<accession>A0AAJ4RBN6</accession>
<feature type="coiled-coil region" evidence="1">
    <location>
        <begin position="49"/>
        <end position="80"/>
    </location>
</feature>
<organism evidence="3 4">
    <name type="scientific">Caminibacter pacificus</name>
    <dbReference type="NCBI Taxonomy" id="1424653"/>
    <lineage>
        <taxon>Bacteria</taxon>
        <taxon>Pseudomonadati</taxon>
        <taxon>Campylobacterota</taxon>
        <taxon>Epsilonproteobacteria</taxon>
        <taxon>Nautiliales</taxon>
        <taxon>Nautiliaceae</taxon>
        <taxon>Caminibacter</taxon>
    </lineage>
</organism>
<protein>
    <submittedName>
        <fullName evidence="3">Uncharacterized protein</fullName>
    </submittedName>
</protein>
<evidence type="ECO:0000256" key="1">
    <source>
        <dbReference type="SAM" id="Coils"/>
    </source>
</evidence>
<proteinExistence type="predicted"/>
<reference evidence="3 4" key="2">
    <citation type="submission" date="2018-11" db="EMBL/GenBank/DDBJ databases">
        <title>Genomic Encyclopedia of Type Strains, Phase IV (KMG-IV): sequencing the most valuable type-strain genomes for metagenomic binning, comparative biology and taxonomic classification.</title>
        <authorList>
            <person name="Goeker M."/>
        </authorList>
    </citation>
    <scope>NUCLEOTIDE SEQUENCE [LARGE SCALE GENOMIC DNA]</scope>
    <source>
        <strain evidence="3 4">DSM 27783</strain>
    </source>
</reference>
<keyword evidence="1" id="KW-0175">Coiled coil</keyword>
<evidence type="ECO:0000313" key="4">
    <source>
        <dbReference type="Proteomes" id="UP000272781"/>
    </source>
</evidence>
<evidence type="ECO:0000313" key="5">
    <source>
        <dbReference type="Proteomes" id="UP000298805"/>
    </source>
</evidence>
<evidence type="ECO:0000313" key="3">
    <source>
        <dbReference type="EMBL" id="ROR39069.1"/>
    </source>
</evidence>